<dbReference type="Proteomes" id="UP001527925">
    <property type="component" value="Unassembled WGS sequence"/>
</dbReference>
<keyword evidence="8" id="KW-1185">Reference proteome</keyword>
<reference evidence="7 8" key="1">
    <citation type="submission" date="2023-09" db="EMBL/GenBank/DDBJ databases">
        <title>Pangenome analysis of Batrachochytrium dendrobatidis and related Chytrids.</title>
        <authorList>
            <person name="Yacoub M.N."/>
            <person name="Stajich J.E."/>
            <person name="James T.Y."/>
        </authorList>
    </citation>
    <scope>NUCLEOTIDE SEQUENCE [LARGE SCALE GENOMIC DNA]</scope>
    <source>
        <strain evidence="7 8">JEL0888</strain>
    </source>
</reference>
<evidence type="ECO:0000256" key="2">
    <source>
        <dbReference type="ARBA" id="ARBA00022679"/>
    </source>
</evidence>
<dbReference type="PANTHER" id="PTHR12350">
    <property type="entry name" value="HISTONE-LYSINE N-METHYLTRANSFERASE-RELATED"/>
    <property type="match status" value="1"/>
</dbReference>
<evidence type="ECO:0000313" key="7">
    <source>
        <dbReference type="EMBL" id="KAL2914325.1"/>
    </source>
</evidence>
<dbReference type="PANTHER" id="PTHR12350:SF19">
    <property type="entry name" value="SET DOMAIN-CONTAINING PROTEIN"/>
    <property type="match status" value="1"/>
</dbReference>
<evidence type="ECO:0008006" key="9">
    <source>
        <dbReference type="Google" id="ProtNLM"/>
    </source>
</evidence>
<protein>
    <recommendedName>
        <fullName evidence="9">SET domain-containing protein</fullName>
    </recommendedName>
</protein>
<feature type="region of interest" description="Disordered" evidence="4">
    <location>
        <begin position="1"/>
        <end position="39"/>
    </location>
</feature>
<sequence length="194" mass="21602">MLSPSKQHHAAATTADEAQQDWATREQAQPAPQGKLGPDAFGSLVRVESVSYGKALVAARDLEPGTVVEQFRGPDVNYAELSDYDKAYALNYLAPDGEWRWLLPTSNARFANHSCDPNSVINEKFELETRRHVKKGEQITFIYNVGEDTDPWDPIWSFTCMCGAANCQGLIDRYRPLPRPPQDASLLTHPTAQV</sequence>
<accession>A0ABR4N475</accession>
<dbReference type="InterPro" id="IPR003616">
    <property type="entry name" value="Post-SET_dom"/>
</dbReference>
<dbReference type="PROSITE" id="PS50280">
    <property type="entry name" value="SET"/>
    <property type="match status" value="1"/>
</dbReference>
<dbReference type="PROSITE" id="PS50868">
    <property type="entry name" value="POST_SET"/>
    <property type="match status" value="1"/>
</dbReference>
<organism evidence="7 8">
    <name type="scientific">Polyrhizophydium stewartii</name>
    <dbReference type="NCBI Taxonomy" id="2732419"/>
    <lineage>
        <taxon>Eukaryota</taxon>
        <taxon>Fungi</taxon>
        <taxon>Fungi incertae sedis</taxon>
        <taxon>Chytridiomycota</taxon>
        <taxon>Chytridiomycota incertae sedis</taxon>
        <taxon>Chytridiomycetes</taxon>
        <taxon>Rhizophydiales</taxon>
        <taxon>Rhizophydiales incertae sedis</taxon>
        <taxon>Polyrhizophydium</taxon>
    </lineage>
</organism>
<keyword evidence="1" id="KW-0489">Methyltransferase</keyword>
<dbReference type="SUPFAM" id="SSF82199">
    <property type="entry name" value="SET domain"/>
    <property type="match status" value="1"/>
</dbReference>
<feature type="domain" description="Post-SET" evidence="6">
    <location>
        <begin position="156"/>
        <end position="172"/>
    </location>
</feature>
<dbReference type="InterPro" id="IPR001214">
    <property type="entry name" value="SET_dom"/>
</dbReference>
<evidence type="ECO:0000259" key="6">
    <source>
        <dbReference type="PROSITE" id="PS50868"/>
    </source>
</evidence>
<feature type="domain" description="SET" evidence="5">
    <location>
        <begin position="45"/>
        <end position="144"/>
    </location>
</feature>
<dbReference type="InterPro" id="IPR046341">
    <property type="entry name" value="SET_dom_sf"/>
</dbReference>
<dbReference type="EMBL" id="JADGIZ020000034">
    <property type="protein sequence ID" value="KAL2914325.1"/>
    <property type="molecule type" value="Genomic_DNA"/>
</dbReference>
<proteinExistence type="predicted"/>
<keyword evidence="2" id="KW-0808">Transferase</keyword>
<name>A0ABR4N475_9FUNG</name>
<evidence type="ECO:0000256" key="1">
    <source>
        <dbReference type="ARBA" id="ARBA00022603"/>
    </source>
</evidence>
<dbReference type="Pfam" id="PF00856">
    <property type="entry name" value="SET"/>
    <property type="match status" value="1"/>
</dbReference>
<evidence type="ECO:0000259" key="5">
    <source>
        <dbReference type="PROSITE" id="PS50280"/>
    </source>
</evidence>
<gene>
    <name evidence="7" type="ORF">HK105_206097</name>
</gene>
<dbReference type="InterPro" id="IPR053201">
    <property type="entry name" value="Flavunoidine_N-MTase"/>
</dbReference>
<evidence type="ECO:0000256" key="3">
    <source>
        <dbReference type="ARBA" id="ARBA00022691"/>
    </source>
</evidence>
<feature type="compositionally biased region" description="Low complexity" evidence="4">
    <location>
        <begin position="10"/>
        <end position="22"/>
    </location>
</feature>
<evidence type="ECO:0000256" key="4">
    <source>
        <dbReference type="SAM" id="MobiDB-lite"/>
    </source>
</evidence>
<keyword evidence="3" id="KW-0949">S-adenosyl-L-methionine</keyword>
<evidence type="ECO:0000313" key="8">
    <source>
        <dbReference type="Proteomes" id="UP001527925"/>
    </source>
</evidence>
<dbReference type="Gene3D" id="2.170.270.10">
    <property type="entry name" value="SET domain"/>
    <property type="match status" value="1"/>
</dbReference>
<comment type="caution">
    <text evidence="7">The sequence shown here is derived from an EMBL/GenBank/DDBJ whole genome shotgun (WGS) entry which is preliminary data.</text>
</comment>